<feature type="region of interest" description="Disordered" evidence="2">
    <location>
        <begin position="229"/>
        <end position="260"/>
    </location>
</feature>
<keyword evidence="5" id="KW-1185">Reference proteome</keyword>
<dbReference type="Gene3D" id="3.30.160.60">
    <property type="entry name" value="Classic Zinc Finger"/>
    <property type="match status" value="1"/>
</dbReference>
<gene>
    <name evidence="4" type="ORF">HK097_007862</name>
</gene>
<feature type="domain" description="C2H2-type" evidence="3">
    <location>
        <begin position="395"/>
        <end position="424"/>
    </location>
</feature>
<feature type="compositionally biased region" description="Polar residues" evidence="2">
    <location>
        <begin position="479"/>
        <end position="492"/>
    </location>
</feature>
<dbReference type="InterPro" id="IPR013087">
    <property type="entry name" value="Znf_C2H2_type"/>
</dbReference>
<feature type="domain" description="C2H2-type" evidence="3">
    <location>
        <begin position="355"/>
        <end position="385"/>
    </location>
</feature>
<feature type="compositionally biased region" description="Basic and acidic residues" evidence="2">
    <location>
        <begin position="18"/>
        <end position="29"/>
    </location>
</feature>
<evidence type="ECO:0000256" key="1">
    <source>
        <dbReference type="PROSITE-ProRule" id="PRU00042"/>
    </source>
</evidence>
<evidence type="ECO:0000256" key="2">
    <source>
        <dbReference type="SAM" id="MobiDB-lite"/>
    </source>
</evidence>
<dbReference type="SMART" id="SM00355">
    <property type="entry name" value="ZnF_C2H2"/>
    <property type="match status" value="2"/>
</dbReference>
<keyword evidence="1" id="KW-0479">Metal-binding</keyword>
<dbReference type="PROSITE" id="PS50157">
    <property type="entry name" value="ZINC_FINGER_C2H2_2"/>
    <property type="match status" value="2"/>
</dbReference>
<accession>A0AAD5SIW8</accession>
<evidence type="ECO:0000313" key="5">
    <source>
        <dbReference type="Proteomes" id="UP001212841"/>
    </source>
</evidence>
<dbReference type="GO" id="GO:0008270">
    <property type="term" value="F:zinc ion binding"/>
    <property type="evidence" value="ECO:0007669"/>
    <property type="project" value="UniProtKB-KW"/>
</dbReference>
<evidence type="ECO:0000259" key="3">
    <source>
        <dbReference type="PROSITE" id="PS50157"/>
    </source>
</evidence>
<dbReference type="AlphaFoldDB" id="A0AAD5SIW8"/>
<dbReference type="PROSITE" id="PS00028">
    <property type="entry name" value="ZINC_FINGER_C2H2_1"/>
    <property type="match status" value="2"/>
</dbReference>
<dbReference type="EMBL" id="JADGJD010000428">
    <property type="protein sequence ID" value="KAJ3051150.1"/>
    <property type="molecule type" value="Genomic_DNA"/>
</dbReference>
<feature type="region of interest" description="Disordered" evidence="2">
    <location>
        <begin position="1"/>
        <end position="32"/>
    </location>
</feature>
<feature type="compositionally biased region" description="Polar residues" evidence="2">
    <location>
        <begin position="251"/>
        <end position="260"/>
    </location>
</feature>
<name>A0AAD5SIW8_9FUNG</name>
<feature type="region of interest" description="Disordered" evidence="2">
    <location>
        <begin position="279"/>
        <end position="350"/>
    </location>
</feature>
<keyword evidence="1" id="KW-0863">Zinc-finger</keyword>
<sequence>MLFNDLDYSTLRPAGPPKDGRPQHHDGQRHPAAPFVGVQTDVADFMQQLSSQNLNSDNDYLEAHDMLLGNSHFDTPGYNDDVKNYAYNESTQIFSPPSSFSALKDWDRIHPSAAEPTFQYIAEPAPRSLLFSNPSFPMHNASPTISLMDCSPASLCSEPPSLVGDSPASSVMPSPRAGYVEELQGVRYRRSSGTSSLHTATVASASPLSHALGYPGDYEEDLTPRATQRPMIHQQQQQQQQQQNMYRNPPANFTSNPTFPATASHFEQIYSQQQSIEQYSPYDGPYDDQEGEGEDPDTEEIEDLPIQQQQQYPQPSHPSQPQRPTFIPYSDAPRPQRHGRTLILPPPGAKPRRMYTCWAPGCTKIYGTRAGLRYHVRTHHKGLPPRPQPPKVVTHTCGRCGKGYATGAGLRYHLKTFNHEAEEANSGGNGDVAESGGTAEAEQGIEPAGTQMRPDRKDLERGLVGFLPQLQNLQPQRVQELGSPNNSDQQGPPNRLVHMPPSMHGAPQRQGSERYIQGVPGMDEMSMTGNGPLPRRMGSYNMSMRQQQRHHPYGQPDMYPQRPIPYQDRPYLNGGHNQHNNNNNMMHLSFPPFSPPSGFQNGTMRPDTDEKFLPM</sequence>
<feature type="compositionally biased region" description="Acidic residues" evidence="2">
    <location>
        <begin position="285"/>
        <end position="303"/>
    </location>
</feature>
<feature type="region of interest" description="Disordered" evidence="2">
    <location>
        <begin position="422"/>
        <end position="455"/>
    </location>
</feature>
<keyword evidence="1" id="KW-0862">Zinc</keyword>
<protein>
    <recommendedName>
        <fullName evidence="3">C2H2-type domain-containing protein</fullName>
    </recommendedName>
</protein>
<organism evidence="4 5">
    <name type="scientific">Rhizophlyctis rosea</name>
    <dbReference type="NCBI Taxonomy" id="64517"/>
    <lineage>
        <taxon>Eukaryota</taxon>
        <taxon>Fungi</taxon>
        <taxon>Fungi incertae sedis</taxon>
        <taxon>Chytridiomycota</taxon>
        <taxon>Chytridiomycota incertae sedis</taxon>
        <taxon>Chytridiomycetes</taxon>
        <taxon>Rhizophlyctidales</taxon>
        <taxon>Rhizophlyctidaceae</taxon>
        <taxon>Rhizophlyctis</taxon>
    </lineage>
</organism>
<proteinExistence type="predicted"/>
<feature type="region of interest" description="Disordered" evidence="2">
    <location>
        <begin position="479"/>
        <end position="511"/>
    </location>
</feature>
<feature type="compositionally biased region" description="Low complexity" evidence="2">
    <location>
        <begin position="234"/>
        <end position="243"/>
    </location>
</feature>
<evidence type="ECO:0000313" key="4">
    <source>
        <dbReference type="EMBL" id="KAJ3051150.1"/>
    </source>
</evidence>
<dbReference type="Proteomes" id="UP001212841">
    <property type="component" value="Unassembled WGS sequence"/>
</dbReference>
<comment type="caution">
    <text evidence="4">The sequence shown here is derived from an EMBL/GenBank/DDBJ whole genome shotgun (WGS) entry which is preliminary data.</text>
</comment>
<feature type="compositionally biased region" description="Low complexity" evidence="2">
    <location>
        <begin position="305"/>
        <end position="324"/>
    </location>
</feature>
<reference evidence="4" key="1">
    <citation type="submission" date="2020-05" db="EMBL/GenBank/DDBJ databases">
        <title>Phylogenomic resolution of chytrid fungi.</title>
        <authorList>
            <person name="Stajich J.E."/>
            <person name="Amses K."/>
            <person name="Simmons R."/>
            <person name="Seto K."/>
            <person name="Myers J."/>
            <person name="Bonds A."/>
            <person name="Quandt C.A."/>
            <person name="Barry K."/>
            <person name="Liu P."/>
            <person name="Grigoriev I."/>
            <person name="Longcore J.E."/>
            <person name="James T.Y."/>
        </authorList>
    </citation>
    <scope>NUCLEOTIDE SEQUENCE</scope>
    <source>
        <strain evidence="4">JEL0318</strain>
    </source>
</reference>